<evidence type="ECO:0000256" key="5">
    <source>
        <dbReference type="SAM" id="SignalP"/>
    </source>
</evidence>
<evidence type="ECO:0000259" key="6">
    <source>
        <dbReference type="PROSITE" id="PS50836"/>
    </source>
</evidence>
<name>A0A9R0WFQ7_TRITD</name>
<sequence>MARLLLVLVATTMLLLAAGATAQQHGCENATFQAGRSFERCHTLPVLEASLYWTYHAANGTAEIAFRAQSNATGWVAWGINPSASGGMAGSNVFVASLGGSGAVSVLTTILKTTSPTLDNTTLSFAVPVPPTAEYAAGAYTIYVTVALPGNSTQQNTVWQAGPLSGGAIMAHLMSGPNLQSVKRQDFLSG</sequence>
<dbReference type="Pfam" id="PF04526">
    <property type="entry name" value="DUF568"/>
    <property type="match status" value="1"/>
</dbReference>
<dbReference type="Gramene" id="TRITD4Bv1G158010.1">
    <property type="protein sequence ID" value="TRITD4Bv1G158010.1"/>
    <property type="gene ID" value="TRITD4Bv1G158010"/>
</dbReference>
<keyword evidence="2" id="KW-0813">Transport</keyword>
<dbReference type="InterPro" id="IPR045265">
    <property type="entry name" value="AIR12_DOMON"/>
</dbReference>
<keyword evidence="4" id="KW-0472">Membrane</keyword>
<evidence type="ECO:0000256" key="1">
    <source>
        <dbReference type="ARBA" id="ARBA00004370"/>
    </source>
</evidence>
<dbReference type="GO" id="GO:0016020">
    <property type="term" value="C:membrane"/>
    <property type="evidence" value="ECO:0007669"/>
    <property type="project" value="UniProtKB-SubCell"/>
</dbReference>
<protein>
    <recommendedName>
        <fullName evidence="6">DOMON domain-containing protein</fullName>
    </recommendedName>
</protein>
<evidence type="ECO:0000256" key="3">
    <source>
        <dbReference type="ARBA" id="ARBA00022729"/>
    </source>
</evidence>
<proteinExistence type="predicted"/>
<evidence type="ECO:0000313" key="7">
    <source>
        <dbReference type="EMBL" id="VAI08827.1"/>
    </source>
</evidence>
<dbReference type="Proteomes" id="UP000324705">
    <property type="component" value="Chromosome 4B"/>
</dbReference>
<comment type="subcellular location">
    <subcellularLocation>
        <location evidence="1">Membrane</location>
    </subcellularLocation>
</comment>
<evidence type="ECO:0000256" key="4">
    <source>
        <dbReference type="ARBA" id="ARBA00023136"/>
    </source>
</evidence>
<dbReference type="OMA" id="CSSAKFP"/>
<dbReference type="PANTHER" id="PTHR23130:SF216">
    <property type="entry name" value="PROTEIN, PUTATIVE, EXPRESSED-RELATED"/>
    <property type="match status" value="1"/>
</dbReference>
<dbReference type="EMBL" id="LT934118">
    <property type="protein sequence ID" value="VAI08827.1"/>
    <property type="molecule type" value="Genomic_DNA"/>
</dbReference>
<reference evidence="7 8" key="1">
    <citation type="submission" date="2017-09" db="EMBL/GenBank/DDBJ databases">
        <authorList>
            <consortium name="International Durum Wheat Genome Sequencing Consortium (IDWGSC)"/>
            <person name="Milanesi L."/>
        </authorList>
    </citation>
    <scope>NUCLEOTIDE SEQUENCE [LARGE SCALE GENOMIC DNA]</scope>
    <source>
        <strain evidence="8">cv. Svevo</strain>
    </source>
</reference>
<keyword evidence="3 5" id="KW-0732">Signal</keyword>
<dbReference type="InterPro" id="IPR005018">
    <property type="entry name" value="DOMON_domain"/>
</dbReference>
<evidence type="ECO:0000256" key="2">
    <source>
        <dbReference type="ARBA" id="ARBA00022448"/>
    </source>
</evidence>
<dbReference type="PROSITE" id="PS50836">
    <property type="entry name" value="DOMON"/>
    <property type="match status" value="1"/>
</dbReference>
<dbReference type="AlphaFoldDB" id="A0A9R0WFQ7"/>
<organism evidence="7 8">
    <name type="scientific">Triticum turgidum subsp. durum</name>
    <name type="common">Durum wheat</name>
    <name type="synonym">Triticum durum</name>
    <dbReference type="NCBI Taxonomy" id="4567"/>
    <lineage>
        <taxon>Eukaryota</taxon>
        <taxon>Viridiplantae</taxon>
        <taxon>Streptophyta</taxon>
        <taxon>Embryophyta</taxon>
        <taxon>Tracheophyta</taxon>
        <taxon>Spermatophyta</taxon>
        <taxon>Magnoliopsida</taxon>
        <taxon>Liliopsida</taxon>
        <taxon>Poales</taxon>
        <taxon>Poaceae</taxon>
        <taxon>BOP clade</taxon>
        <taxon>Pooideae</taxon>
        <taxon>Triticodae</taxon>
        <taxon>Triticeae</taxon>
        <taxon>Triticinae</taxon>
        <taxon>Triticum</taxon>
    </lineage>
</organism>
<feature type="domain" description="DOMON" evidence="6">
    <location>
        <begin position="47"/>
        <end position="162"/>
    </location>
</feature>
<evidence type="ECO:0000313" key="8">
    <source>
        <dbReference type="Proteomes" id="UP000324705"/>
    </source>
</evidence>
<accession>A0A9R0WFQ7</accession>
<dbReference type="PANTHER" id="PTHR23130">
    <property type="entry name" value="CYTOCHROME B561 AND DOMON DOMAIN-CONTAINING PROTEIN"/>
    <property type="match status" value="1"/>
</dbReference>
<gene>
    <name evidence="7" type="ORF">TRITD_4Bv1G158010</name>
</gene>
<feature type="signal peptide" evidence="5">
    <location>
        <begin position="1"/>
        <end position="22"/>
    </location>
</feature>
<keyword evidence="8" id="KW-1185">Reference proteome</keyword>
<feature type="chain" id="PRO_5040336368" description="DOMON domain-containing protein" evidence="5">
    <location>
        <begin position="23"/>
        <end position="190"/>
    </location>
</feature>